<dbReference type="Pfam" id="PF16491">
    <property type="entry name" value="Peptidase_M48_N"/>
    <property type="match status" value="1"/>
</dbReference>
<keyword evidence="8 14" id="KW-1133">Transmembrane helix</keyword>
<feature type="binding site" evidence="12">
    <location>
        <position position="282"/>
    </location>
    <ligand>
        <name>Zn(2+)</name>
        <dbReference type="ChEBI" id="CHEBI:29105"/>
        <note>catalytic</note>
    </ligand>
</feature>
<dbReference type="PANTHER" id="PTHR10120">
    <property type="entry name" value="CAAX PRENYL PROTEASE 1"/>
    <property type="match status" value="1"/>
</dbReference>
<comment type="subcellular location">
    <subcellularLocation>
        <location evidence="1">Endoplasmic reticulum membrane</location>
        <topology evidence="1">Multi-pass membrane protein</topology>
    </subcellularLocation>
</comment>
<evidence type="ECO:0000256" key="6">
    <source>
        <dbReference type="ARBA" id="ARBA00022824"/>
    </source>
</evidence>
<evidence type="ECO:0000259" key="15">
    <source>
        <dbReference type="Pfam" id="PF01435"/>
    </source>
</evidence>
<evidence type="ECO:0000256" key="12">
    <source>
        <dbReference type="PIRSR" id="PIRSR627057-2"/>
    </source>
</evidence>
<dbReference type="RefSeq" id="WP_080798834.1">
    <property type="nucleotide sequence ID" value="NZ_LT828540.1"/>
</dbReference>
<keyword evidence="9 13" id="KW-0482">Metalloprotease</keyword>
<name>A0A1W1H5Z5_9BACT</name>
<evidence type="ECO:0000256" key="1">
    <source>
        <dbReference type="ARBA" id="ARBA00004477"/>
    </source>
</evidence>
<dbReference type="Pfam" id="PF01435">
    <property type="entry name" value="Peptidase_M48"/>
    <property type="match status" value="1"/>
</dbReference>
<feature type="transmembrane region" description="Helical" evidence="14">
    <location>
        <begin position="326"/>
        <end position="351"/>
    </location>
</feature>
<keyword evidence="6" id="KW-0256">Endoplasmic reticulum</keyword>
<dbReference type="CDD" id="cd07343">
    <property type="entry name" value="M48A_Zmpste24p_like"/>
    <property type="match status" value="1"/>
</dbReference>
<feature type="transmembrane region" description="Helical" evidence="14">
    <location>
        <begin position="103"/>
        <end position="129"/>
    </location>
</feature>
<evidence type="ECO:0000256" key="5">
    <source>
        <dbReference type="ARBA" id="ARBA00022801"/>
    </source>
</evidence>
<dbReference type="Proteomes" id="UP000191931">
    <property type="component" value="Unassembled WGS sequence"/>
</dbReference>
<feature type="binding site" evidence="12">
    <location>
        <position position="356"/>
    </location>
    <ligand>
        <name>Zn(2+)</name>
        <dbReference type="ChEBI" id="CHEBI:29105"/>
        <note>catalytic</note>
    </ligand>
</feature>
<keyword evidence="18" id="KW-1185">Reference proteome</keyword>
<dbReference type="GO" id="GO:0046872">
    <property type="term" value="F:metal ion binding"/>
    <property type="evidence" value="ECO:0007669"/>
    <property type="project" value="UniProtKB-KW"/>
</dbReference>
<evidence type="ECO:0000256" key="3">
    <source>
        <dbReference type="ARBA" id="ARBA00022692"/>
    </source>
</evidence>
<dbReference type="OrthoDB" id="9781930at2"/>
<keyword evidence="5 13" id="KW-0378">Hydrolase</keyword>
<evidence type="ECO:0000256" key="2">
    <source>
        <dbReference type="ARBA" id="ARBA00022670"/>
    </source>
</evidence>
<keyword evidence="4 12" id="KW-0479">Metal-binding</keyword>
<dbReference type="AlphaFoldDB" id="A0A1W1H5Z5"/>
<evidence type="ECO:0000256" key="7">
    <source>
        <dbReference type="ARBA" id="ARBA00022833"/>
    </source>
</evidence>
<feature type="transmembrane region" description="Helical" evidence="14">
    <location>
        <begin position="292"/>
        <end position="314"/>
    </location>
</feature>
<evidence type="ECO:0000256" key="4">
    <source>
        <dbReference type="ARBA" id="ARBA00022723"/>
    </source>
</evidence>
<evidence type="ECO:0000256" key="10">
    <source>
        <dbReference type="ARBA" id="ARBA00023136"/>
    </source>
</evidence>
<evidence type="ECO:0000256" key="9">
    <source>
        <dbReference type="ARBA" id="ARBA00023049"/>
    </source>
</evidence>
<evidence type="ECO:0000256" key="11">
    <source>
        <dbReference type="PIRSR" id="PIRSR627057-1"/>
    </source>
</evidence>
<keyword evidence="3 14" id="KW-0812">Transmembrane</keyword>
<evidence type="ECO:0000313" key="18">
    <source>
        <dbReference type="Proteomes" id="UP000191931"/>
    </source>
</evidence>
<organism evidence="17 18">
    <name type="scientific">Desulfamplus magnetovallimortis</name>
    <dbReference type="NCBI Taxonomy" id="1246637"/>
    <lineage>
        <taxon>Bacteria</taxon>
        <taxon>Pseudomonadati</taxon>
        <taxon>Thermodesulfobacteriota</taxon>
        <taxon>Desulfobacteria</taxon>
        <taxon>Desulfobacterales</taxon>
        <taxon>Desulfobacteraceae</taxon>
        <taxon>Desulfamplus</taxon>
    </lineage>
</organism>
<feature type="transmembrane region" description="Helical" evidence="14">
    <location>
        <begin position="175"/>
        <end position="195"/>
    </location>
</feature>
<dbReference type="GO" id="GO:0071586">
    <property type="term" value="P:CAAX-box protein processing"/>
    <property type="evidence" value="ECO:0007669"/>
    <property type="project" value="InterPro"/>
</dbReference>
<dbReference type="GO" id="GO:0004222">
    <property type="term" value="F:metalloendopeptidase activity"/>
    <property type="evidence" value="ECO:0007669"/>
    <property type="project" value="InterPro"/>
</dbReference>
<feature type="binding site" evidence="12">
    <location>
        <position position="278"/>
    </location>
    <ligand>
        <name>Zn(2+)</name>
        <dbReference type="ChEBI" id="CHEBI:29105"/>
        <note>catalytic</note>
    </ligand>
</feature>
<dbReference type="Gene3D" id="3.30.2010.10">
    <property type="entry name" value="Metalloproteases ('zincins'), catalytic domain"/>
    <property type="match status" value="1"/>
</dbReference>
<dbReference type="InterPro" id="IPR027057">
    <property type="entry name" value="CAXX_Prtase_1"/>
</dbReference>
<evidence type="ECO:0000259" key="16">
    <source>
        <dbReference type="Pfam" id="PF16491"/>
    </source>
</evidence>
<gene>
    <name evidence="17" type="ORF">MTBBW1_120020</name>
</gene>
<dbReference type="FunFam" id="3.30.2010.10:FF:000002">
    <property type="entry name" value="CAAX prenyl protease"/>
    <property type="match status" value="1"/>
</dbReference>
<dbReference type="InterPro" id="IPR001915">
    <property type="entry name" value="Peptidase_M48"/>
</dbReference>
<dbReference type="EC" id="3.4.24.-" evidence="17"/>
<feature type="transmembrane region" description="Helical" evidence="14">
    <location>
        <begin position="6"/>
        <end position="26"/>
    </location>
</feature>
<feature type="active site" evidence="11">
    <location>
        <position position="279"/>
    </location>
</feature>
<proteinExistence type="inferred from homology"/>
<evidence type="ECO:0000256" key="14">
    <source>
        <dbReference type="SAM" id="Phobius"/>
    </source>
</evidence>
<dbReference type="EMBL" id="FWEV01000024">
    <property type="protein sequence ID" value="SLM27899.1"/>
    <property type="molecule type" value="Genomic_DNA"/>
</dbReference>
<feature type="domain" description="Peptidase M48" evidence="15">
    <location>
        <begin position="208"/>
        <end position="413"/>
    </location>
</feature>
<evidence type="ECO:0000256" key="8">
    <source>
        <dbReference type="ARBA" id="ARBA00022989"/>
    </source>
</evidence>
<comment type="cofactor">
    <cofactor evidence="12 13">
        <name>Zn(2+)</name>
        <dbReference type="ChEBI" id="CHEBI:29105"/>
    </cofactor>
    <text evidence="12 13">Binds 1 zinc ion per subunit.</text>
</comment>
<comment type="similarity">
    <text evidence="13">Belongs to the peptidase M48 family.</text>
</comment>
<dbReference type="STRING" id="1246637.MTBBW1_120020"/>
<dbReference type="InterPro" id="IPR032456">
    <property type="entry name" value="Peptidase_M48_N"/>
</dbReference>
<evidence type="ECO:0000256" key="13">
    <source>
        <dbReference type="RuleBase" id="RU003983"/>
    </source>
</evidence>
<reference evidence="17 18" key="1">
    <citation type="submission" date="2017-03" db="EMBL/GenBank/DDBJ databases">
        <authorList>
            <person name="Afonso C.L."/>
            <person name="Miller P.J."/>
            <person name="Scott M.A."/>
            <person name="Spackman E."/>
            <person name="Goraichik I."/>
            <person name="Dimitrov K.M."/>
            <person name="Suarez D.L."/>
            <person name="Swayne D.E."/>
        </authorList>
    </citation>
    <scope>NUCLEOTIDE SEQUENCE [LARGE SCALE GENOMIC DNA]</scope>
    <source>
        <strain evidence="17">PRJEB14757</strain>
    </source>
</reference>
<feature type="transmembrane region" description="Helical" evidence="14">
    <location>
        <begin position="150"/>
        <end position="169"/>
    </location>
</feature>
<evidence type="ECO:0000313" key="17">
    <source>
        <dbReference type="EMBL" id="SLM27899.1"/>
    </source>
</evidence>
<keyword evidence="7 12" id="KW-0862">Zinc</keyword>
<feature type="transmembrane region" description="Helical" evidence="14">
    <location>
        <begin position="60"/>
        <end position="83"/>
    </location>
</feature>
<keyword evidence="10 14" id="KW-0472">Membrane</keyword>
<protein>
    <submittedName>
        <fullName evidence="17">Endopeptidase family protein</fullName>
        <ecNumber evidence="17">3.4.24.-</ecNumber>
    </submittedName>
</protein>
<accession>A0A1W1H5Z5</accession>
<sequence length="415" mass="47128">MSFEGTLITAIILTTLLFELILNITAEYLNIAKITPNLPDEFNDYYDQERYEKSQEYLRVCTKFGFITTMTDLLFFLCFWFLKGFDVVDTVVRNLGQGPVVTGLAYIGTLLILKGIISLPFSIYSTFVIEERFGFNKTTPLLFIKDLVKSIVISAILGSIIIGAILAFLESAGEWAWIICWGVSTIFILAVQYIVPTWIMPLFNKFTPLEEGELKHAILNYADNVGFPVSNIFVMDGSKRSTKANAFFTGFGKNRRIALFDTLIENYSTEELLAIIAHEIGHYKKKHIQKRMITGILQMGVIFFLISVFISYQGLFDAFFMTETSIYAGLIFFSMLFSPIDMIISVIMQFLSRKDEYEADRFAVKTTGLGTPMKSALKKLSVQNLSNLNPHPFYVFLNYSHPPIMNRLKAISESV</sequence>
<keyword evidence="2 13" id="KW-0645">Protease</keyword>
<feature type="domain" description="CAAX prenyl protease 1 N-terminal" evidence="16">
    <location>
        <begin position="30"/>
        <end position="205"/>
    </location>
</feature>
<feature type="active site" description="Proton donor" evidence="11">
    <location>
        <position position="360"/>
    </location>
</feature>